<dbReference type="InterPro" id="IPR011335">
    <property type="entry name" value="Restrct_endonuc-II-like"/>
</dbReference>
<proteinExistence type="predicted"/>
<sequence>MRQINRKTSRKSAKQIGLRHGFRSGLEEAVADDLKKSGVEAEYEKHKIHFTYPPRKAKYTPDFVLPNGIIIETKGRFVVADRKKHLIIQEQHPDLDIRFVFSNSRNKISKGSKTTYAAWCNKHGFQYHDRIIPKEWKEEKPCKKRLRALEEAGIV</sequence>
<organism evidence="1 2">
    <name type="scientific">Litchfieldella qijiaojingensis</name>
    <dbReference type="NCBI Taxonomy" id="980347"/>
    <lineage>
        <taxon>Bacteria</taxon>
        <taxon>Pseudomonadati</taxon>
        <taxon>Pseudomonadota</taxon>
        <taxon>Gammaproteobacteria</taxon>
        <taxon>Oceanospirillales</taxon>
        <taxon>Halomonadaceae</taxon>
        <taxon>Litchfieldella</taxon>
    </lineage>
</organism>
<protein>
    <recommendedName>
        <fullName evidence="3">Endonuclease I</fullName>
    </recommendedName>
</protein>
<evidence type="ECO:0000313" key="1">
    <source>
        <dbReference type="EMBL" id="GGX90985.1"/>
    </source>
</evidence>
<comment type="caution">
    <text evidence="1">The sequence shown here is derived from an EMBL/GenBank/DDBJ whole genome shotgun (WGS) entry which is preliminary data.</text>
</comment>
<dbReference type="RefSeq" id="WP_189468358.1">
    <property type="nucleotide sequence ID" value="NZ_BMXS01000007.1"/>
</dbReference>
<gene>
    <name evidence="1" type="ORF">GCM10007160_18060</name>
</gene>
<dbReference type="EMBL" id="BMXS01000007">
    <property type="protein sequence ID" value="GGX90985.1"/>
    <property type="molecule type" value="Genomic_DNA"/>
</dbReference>
<name>A0ABQ2YS19_9GAMM</name>
<dbReference type="CDD" id="cd22324">
    <property type="entry name" value="Endonuclease_I"/>
    <property type="match status" value="1"/>
</dbReference>
<accession>A0ABQ2YS19</accession>
<dbReference type="InterPro" id="IPR008029">
    <property type="entry name" value="Phage_T7_Gp3_endoDNaseI"/>
</dbReference>
<evidence type="ECO:0008006" key="3">
    <source>
        <dbReference type="Google" id="ProtNLM"/>
    </source>
</evidence>
<evidence type="ECO:0000313" key="2">
    <source>
        <dbReference type="Proteomes" id="UP000653056"/>
    </source>
</evidence>
<dbReference type="Gene3D" id="3.40.91.30">
    <property type="match status" value="1"/>
</dbReference>
<dbReference type="SUPFAM" id="SSF52980">
    <property type="entry name" value="Restriction endonuclease-like"/>
    <property type="match status" value="1"/>
</dbReference>
<keyword evidence="2" id="KW-1185">Reference proteome</keyword>
<dbReference type="Pfam" id="PF05367">
    <property type="entry name" value="Phage_endo_I"/>
    <property type="match status" value="1"/>
</dbReference>
<reference evidence="2" key="1">
    <citation type="journal article" date="2019" name="Int. J. Syst. Evol. Microbiol.">
        <title>The Global Catalogue of Microorganisms (GCM) 10K type strain sequencing project: providing services to taxonomists for standard genome sequencing and annotation.</title>
        <authorList>
            <consortium name="The Broad Institute Genomics Platform"/>
            <consortium name="The Broad Institute Genome Sequencing Center for Infectious Disease"/>
            <person name="Wu L."/>
            <person name="Ma J."/>
        </authorList>
    </citation>
    <scope>NUCLEOTIDE SEQUENCE [LARGE SCALE GENOMIC DNA]</scope>
    <source>
        <strain evidence="2">KCTC 22228</strain>
    </source>
</reference>
<dbReference type="Proteomes" id="UP000653056">
    <property type="component" value="Unassembled WGS sequence"/>
</dbReference>